<dbReference type="EMBL" id="DVOO01000029">
    <property type="protein sequence ID" value="HIV26010.1"/>
    <property type="molecule type" value="Genomic_DNA"/>
</dbReference>
<reference evidence="2" key="1">
    <citation type="submission" date="2020-10" db="EMBL/GenBank/DDBJ databases">
        <authorList>
            <person name="Gilroy R."/>
        </authorList>
    </citation>
    <scope>NUCLEOTIDE SEQUENCE</scope>
    <source>
        <strain evidence="2">CHK188-20938</strain>
    </source>
</reference>
<dbReference type="Proteomes" id="UP000824169">
    <property type="component" value="Unassembled WGS sequence"/>
</dbReference>
<evidence type="ECO:0000313" key="3">
    <source>
        <dbReference type="Proteomes" id="UP000824169"/>
    </source>
</evidence>
<reference evidence="2" key="2">
    <citation type="journal article" date="2021" name="PeerJ">
        <title>Extensive microbial diversity within the chicken gut microbiome revealed by metagenomics and culture.</title>
        <authorList>
            <person name="Gilroy R."/>
            <person name="Ravi A."/>
            <person name="Getino M."/>
            <person name="Pursley I."/>
            <person name="Horton D.L."/>
            <person name="Alikhan N.F."/>
            <person name="Baker D."/>
            <person name="Gharbi K."/>
            <person name="Hall N."/>
            <person name="Watson M."/>
            <person name="Adriaenssens E.M."/>
            <person name="Foster-Nyarko E."/>
            <person name="Jarju S."/>
            <person name="Secka A."/>
            <person name="Antonio M."/>
            <person name="Oren A."/>
            <person name="Chaudhuri R.R."/>
            <person name="La Ragione R."/>
            <person name="Hildebrand F."/>
            <person name="Pallen M.J."/>
        </authorList>
    </citation>
    <scope>NUCLEOTIDE SEQUENCE</scope>
    <source>
        <strain evidence="2">CHK188-20938</strain>
    </source>
</reference>
<evidence type="ECO:0000313" key="2">
    <source>
        <dbReference type="EMBL" id="HIV26010.1"/>
    </source>
</evidence>
<evidence type="ECO:0000256" key="1">
    <source>
        <dbReference type="SAM" id="MobiDB-lite"/>
    </source>
</evidence>
<feature type="compositionally biased region" description="Basic and acidic residues" evidence="1">
    <location>
        <begin position="42"/>
        <end position="57"/>
    </location>
</feature>
<proteinExistence type="predicted"/>
<sequence>MVEKKSPVATVKTEEKKASVETVKVAAGTNTAEAAKTATKSAAKEEVKEPAKAEKKPAAKKTAAKKTAEKKPVVRKTAAKAAAEPVSSVILQYGGKEIVTADLTENVKAIWTAEGKKAADLRDIKLYVKPEEYTVYYVINGDITGSFDL</sequence>
<name>A0A9D1P3Y6_9FIRM</name>
<protein>
    <submittedName>
        <fullName evidence="2">Uncharacterized protein</fullName>
    </submittedName>
</protein>
<gene>
    <name evidence="2" type="ORF">IAB71_09600</name>
</gene>
<dbReference type="Pfam" id="PF20069">
    <property type="entry name" value="DUF6465"/>
    <property type="match status" value="1"/>
</dbReference>
<dbReference type="AlphaFoldDB" id="A0A9D1P3Y6"/>
<accession>A0A9D1P3Y6</accession>
<comment type="caution">
    <text evidence="2">The sequence shown here is derived from an EMBL/GenBank/DDBJ whole genome shotgun (WGS) entry which is preliminary data.</text>
</comment>
<dbReference type="InterPro" id="IPR046313">
    <property type="entry name" value="DUF6465"/>
</dbReference>
<feature type="compositionally biased region" description="Low complexity" evidence="1">
    <location>
        <begin position="30"/>
        <end position="41"/>
    </location>
</feature>
<organism evidence="2 3">
    <name type="scientific">Candidatus Scatomonas pullistercoris</name>
    <dbReference type="NCBI Taxonomy" id="2840920"/>
    <lineage>
        <taxon>Bacteria</taxon>
        <taxon>Bacillati</taxon>
        <taxon>Bacillota</taxon>
        <taxon>Clostridia</taxon>
        <taxon>Lachnospirales</taxon>
        <taxon>Lachnospiraceae</taxon>
        <taxon>Lachnospiraceae incertae sedis</taxon>
        <taxon>Candidatus Scatomonas</taxon>
    </lineage>
</organism>
<feature type="region of interest" description="Disordered" evidence="1">
    <location>
        <begin position="30"/>
        <end position="71"/>
    </location>
</feature>